<evidence type="ECO:0000256" key="4">
    <source>
        <dbReference type="ARBA" id="ARBA00023136"/>
    </source>
</evidence>
<feature type="transmembrane region" description="Helical" evidence="5">
    <location>
        <begin position="121"/>
        <end position="140"/>
    </location>
</feature>
<feature type="transmembrane region" description="Helical" evidence="5">
    <location>
        <begin position="66"/>
        <end position="85"/>
    </location>
</feature>
<feature type="transmembrane region" description="Helical" evidence="5">
    <location>
        <begin position="37"/>
        <end position="54"/>
    </location>
</feature>
<dbReference type="PANTHER" id="PTHR32322:SF2">
    <property type="entry name" value="EAMA DOMAIN-CONTAINING PROTEIN"/>
    <property type="match status" value="1"/>
</dbReference>
<keyword evidence="3 5" id="KW-1133">Transmembrane helix</keyword>
<evidence type="ECO:0000259" key="6">
    <source>
        <dbReference type="Pfam" id="PF00892"/>
    </source>
</evidence>
<evidence type="ECO:0000256" key="2">
    <source>
        <dbReference type="ARBA" id="ARBA00022692"/>
    </source>
</evidence>
<evidence type="ECO:0000256" key="1">
    <source>
        <dbReference type="ARBA" id="ARBA00004141"/>
    </source>
</evidence>
<comment type="subcellular location">
    <subcellularLocation>
        <location evidence="1">Membrane</location>
        <topology evidence="1">Multi-pass membrane protein</topology>
    </subcellularLocation>
</comment>
<protein>
    <submittedName>
        <fullName evidence="7">DMT family transporter</fullName>
    </submittedName>
</protein>
<dbReference type="GO" id="GO:0016020">
    <property type="term" value="C:membrane"/>
    <property type="evidence" value="ECO:0007669"/>
    <property type="project" value="UniProtKB-SubCell"/>
</dbReference>
<dbReference type="Proteomes" id="UP000186851">
    <property type="component" value="Chromosome"/>
</dbReference>
<feature type="transmembrane region" description="Helical" evidence="5">
    <location>
        <begin position="220"/>
        <end position="241"/>
    </location>
</feature>
<reference evidence="7" key="2">
    <citation type="journal article" date="2022" name="Nat. Microbiol.">
        <title>A closed Candidatus Odinarchaeum chromosome exposes Asgard archaeal viruses.</title>
        <authorList>
            <person name="Tamarit D."/>
            <person name="Caceres E.F."/>
            <person name="Krupovic M."/>
            <person name="Nijland R."/>
            <person name="Eme L."/>
            <person name="Robinson N.P."/>
            <person name="Ettema T.J.G."/>
        </authorList>
    </citation>
    <scope>NUCLEOTIDE SEQUENCE</scope>
    <source>
        <strain evidence="7">LCB_4</strain>
    </source>
</reference>
<gene>
    <name evidence="7" type="ORF">OdinLCB4_005820</name>
</gene>
<feature type="domain" description="EamA" evidence="6">
    <location>
        <begin position="1"/>
        <end position="138"/>
    </location>
</feature>
<dbReference type="AlphaFoldDB" id="A0AAF0IB44"/>
<evidence type="ECO:0000256" key="3">
    <source>
        <dbReference type="ARBA" id="ARBA00022989"/>
    </source>
</evidence>
<feature type="domain" description="EamA" evidence="6">
    <location>
        <begin position="158"/>
        <end position="288"/>
    </location>
</feature>
<dbReference type="Gene3D" id="1.10.3730.20">
    <property type="match status" value="2"/>
</dbReference>
<feature type="transmembrane region" description="Helical" evidence="5">
    <location>
        <begin position="6"/>
        <end position="25"/>
    </location>
</feature>
<dbReference type="InterPro" id="IPR050638">
    <property type="entry name" value="AA-Vitamin_Transporters"/>
</dbReference>
<dbReference type="InterPro" id="IPR000620">
    <property type="entry name" value="EamA_dom"/>
</dbReference>
<proteinExistence type="predicted"/>
<dbReference type="PANTHER" id="PTHR32322">
    <property type="entry name" value="INNER MEMBRANE TRANSPORTER"/>
    <property type="match status" value="1"/>
</dbReference>
<dbReference type="EMBL" id="CP091871">
    <property type="protein sequence ID" value="WEU39986.1"/>
    <property type="molecule type" value="Genomic_DNA"/>
</dbReference>
<evidence type="ECO:0000313" key="7">
    <source>
        <dbReference type="EMBL" id="WEU39986.1"/>
    </source>
</evidence>
<keyword evidence="2 5" id="KW-0812">Transmembrane</keyword>
<dbReference type="InterPro" id="IPR037185">
    <property type="entry name" value="EmrE-like"/>
</dbReference>
<dbReference type="Pfam" id="PF00892">
    <property type="entry name" value="EamA"/>
    <property type="match status" value="2"/>
</dbReference>
<feature type="transmembrane region" description="Helical" evidence="5">
    <location>
        <begin position="152"/>
        <end position="176"/>
    </location>
</feature>
<dbReference type="KEGG" id="oyw:OdinLCB4_005820"/>
<feature type="transmembrane region" description="Helical" evidence="5">
    <location>
        <begin position="188"/>
        <end position="208"/>
    </location>
</feature>
<name>A0AAF0IB44_ODILC</name>
<evidence type="ECO:0000256" key="5">
    <source>
        <dbReference type="SAM" id="Phobius"/>
    </source>
</evidence>
<evidence type="ECO:0000313" key="8">
    <source>
        <dbReference type="Proteomes" id="UP000186851"/>
    </source>
</evidence>
<feature type="transmembrane region" description="Helical" evidence="5">
    <location>
        <begin position="97"/>
        <end position="115"/>
    </location>
</feature>
<feature type="transmembrane region" description="Helical" evidence="5">
    <location>
        <begin position="271"/>
        <end position="288"/>
    </location>
</feature>
<organism evidence="7 8">
    <name type="scientific">Odinarchaeota yellowstonii (strain LCB_4)</name>
    <dbReference type="NCBI Taxonomy" id="1841599"/>
    <lineage>
        <taxon>Archaea</taxon>
        <taxon>Promethearchaeati</taxon>
        <taxon>Candidatus Odinarchaeota</taxon>
        <taxon>Candidatus Odinarchaeia</taxon>
        <taxon>Candidatus Odinarchaeales</taxon>
        <taxon>Candidatus Odinarchaeaceae</taxon>
        <taxon>Candidatus Odinarchaeum</taxon>
    </lineage>
</organism>
<dbReference type="SUPFAM" id="SSF103481">
    <property type="entry name" value="Multidrug resistance efflux transporter EmrE"/>
    <property type="match status" value="2"/>
</dbReference>
<keyword evidence="4 5" id="KW-0472">Membrane</keyword>
<reference evidence="7" key="1">
    <citation type="journal article" date="2017" name="Nature">
        <title>Asgard archaea illuminate the origin of eukaryotic cellular complexity.</title>
        <authorList>
            <person name="Zaremba-Niedzwiedzka K."/>
            <person name="Caceres E.F."/>
            <person name="Saw J.H."/>
            <person name="Backstrom D."/>
            <person name="Juzokaite L."/>
            <person name="Vancaester E."/>
            <person name="Seitz K.W."/>
            <person name="Anantharaman K."/>
            <person name="Starnawski P."/>
            <person name="Kjeldsen K.U."/>
            <person name="Scott M.B."/>
            <person name="Nunoura T."/>
            <person name="Banfield J.F."/>
            <person name="Schramm A."/>
            <person name="Baker B.J."/>
            <person name="Spang A."/>
            <person name="Ettema T.J.G."/>
        </authorList>
    </citation>
    <scope>NUCLEOTIDE SEQUENCE</scope>
    <source>
        <strain evidence="7">LCB_4</strain>
    </source>
</reference>
<sequence>MIGELFALMAALSWAIGAIFDRVGLTKIPPLTANTMRSIPAAVFTLIITILIEGLNPLTNVTFTDIIYIIAGTTLALVIGDYFFLLSLRKLGVSKTMPIVSIYPIFALIGSALFLNESITLFIGVGVAATITGVFFISRSRNVEQSDSNSKFLLIIPVIAALMWGFSQVFFGLALLNTPPLTMTTIRLIYFSALLVTLNLTVGDRYFYRKYNSHWGRMSTIGGFLSLALGGLFLILGLSYAGVAKTSPLTSVTPMFSTILAVLLLKEKLELNTCIGTALIIVGIILIIF</sequence>
<accession>A0AAF0IB44</accession>